<dbReference type="KEGG" id="msar:MSAR_31410"/>
<sequence>MQSTADLEFKVSGRDVHAGHDLAAGRRSTDRNRTRPTTAGDRHGSGAADDQLDDFGTVVQLDRAGVGIRDRALIVQ</sequence>
<accession>A0A7I7SVD5</accession>
<evidence type="ECO:0000256" key="1">
    <source>
        <dbReference type="SAM" id="MobiDB-lite"/>
    </source>
</evidence>
<name>A0A7I7SVD5_9MYCO</name>
<proteinExistence type="predicted"/>
<feature type="compositionally biased region" description="Basic and acidic residues" evidence="1">
    <location>
        <begin position="7"/>
        <end position="33"/>
    </location>
</feature>
<keyword evidence="3" id="KW-1185">Reference proteome</keyword>
<reference evidence="2 3" key="1">
    <citation type="journal article" date="2019" name="Emerg. Microbes Infect.">
        <title>Comprehensive subspecies identification of 175 nontuberculous mycobacteria species based on 7547 genomic profiles.</title>
        <authorList>
            <person name="Matsumoto Y."/>
            <person name="Kinjo T."/>
            <person name="Motooka D."/>
            <person name="Nabeya D."/>
            <person name="Jung N."/>
            <person name="Uechi K."/>
            <person name="Horii T."/>
            <person name="Iida T."/>
            <person name="Fujita J."/>
            <person name="Nakamura S."/>
        </authorList>
    </citation>
    <scope>NUCLEOTIDE SEQUENCE [LARGE SCALE GENOMIC DNA]</scope>
    <source>
        <strain evidence="2 3">JCM 30395</strain>
    </source>
</reference>
<gene>
    <name evidence="2" type="ORF">MSAR_31410</name>
</gene>
<evidence type="ECO:0000313" key="3">
    <source>
        <dbReference type="Proteomes" id="UP000466445"/>
    </source>
</evidence>
<dbReference type="Proteomes" id="UP000466445">
    <property type="component" value="Chromosome"/>
</dbReference>
<dbReference type="AlphaFoldDB" id="A0A7I7SVD5"/>
<organism evidence="2 3">
    <name type="scientific">Mycolicibacterium sarraceniae</name>
    <dbReference type="NCBI Taxonomy" id="1534348"/>
    <lineage>
        <taxon>Bacteria</taxon>
        <taxon>Bacillati</taxon>
        <taxon>Actinomycetota</taxon>
        <taxon>Actinomycetes</taxon>
        <taxon>Mycobacteriales</taxon>
        <taxon>Mycobacteriaceae</taxon>
        <taxon>Mycolicibacterium</taxon>
    </lineage>
</organism>
<protein>
    <submittedName>
        <fullName evidence="2">Uncharacterized protein</fullName>
    </submittedName>
</protein>
<evidence type="ECO:0000313" key="2">
    <source>
        <dbReference type="EMBL" id="BBY60005.1"/>
    </source>
</evidence>
<dbReference type="EMBL" id="AP022595">
    <property type="protein sequence ID" value="BBY60005.1"/>
    <property type="molecule type" value="Genomic_DNA"/>
</dbReference>
<feature type="region of interest" description="Disordered" evidence="1">
    <location>
        <begin position="1"/>
        <end position="51"/>
    </location>
</feature>